<evidence type="ECO:0008006" key="3">
    <source>
        <dbReference type="Google" id="ProtNLM"/>
    </source>
</evidence>
<evidence type="ECO:0000313" key="1">
    <source>
        <dbReference type="EMBL" id="GAX72708.1"/>
    </source>
</evidence>
<proteinExistence type="predicted"/>
<keyword evidence="2" id="KW-1185">Reference proteome</keyword>
<reference evidence="1 2" key="1">
    <citation type="submission" date="2017-08" db="EMBL/GenBank/DDBJ databases">
        <title>Acidophilic green algal genome provides insights into adaptation to an acidic environment.</title>
        <authorList>
            <person name="Hirooka S."/>
            <person name="Hirose Y."/>
            <person name="Kanesaki Y."/>
            <person name="Higuchi S."/>
            <person name="Fujiwara T."/>
            <person name="Onuma R."/>
            <person name="Era A."/>
            <person name="Ohbayashi R."/>
            <person name="Uzuka A."/>
            <person name="Nozaki H."/>
            <person name="Yoshikawa H."/>
            <person name="Miyagishima S.Y."/>
        </authorList>
    </citation>
    <scope>NUCLEOTIDE SEQUENCE [LARGE SCALE GENOMIC DNA]</scope>
    <source>
        <strain evidence="1 2">NIES-2499</strain>
    </source>
</reference>
<dbReference type="AlphaFoldDB" id="A0A250WPF2"/>
<dbReference type="EMBL" id="BEGY01000001">
    <property type="protein sequence ID" value="GAX72708.1"/>
    <property type="molecule type" value="Genomic_DNA"/>
</dbReference>
<dbReference type="Proteomes" id="UP000232323">
    <property type="component" value="Unassembled WGS sequence"/>
</dbReference>
<protein>
    <recommendedName>
        <fullName evidence="3">Homeobox domain-containing protein</fullName>
    </recommendedName>
</protein>
<gene>
    <name evidence="1" type="ORF">CEUSTIGMA_g164.t1</name>
</gene>
<sequence>MLQKWCWCPTKGCLTHPFRMSCYKTRSLRSQALPRGGKPTKITRQFHENKHEQSDDRGWWEKEEERSMEAYMLQPLESWQEETLERAYAVDGRRKMKVQALSQQLDLDRVRVISWAKEFAQKPTSEREGILARRKVEIEQERIKNEQKKVAEAAVKTMPHPEDQSGFIPFYTRKDLGMVEGRKRLPADVIRTLESIYTRTPYPSNDVIRGVWELHRLSREVVLEWLSKRRESDGIVASTQRRHQRPRGGSSAVFIEDGQFVHENDSDGDVVKRHAVSNPNSPQIRREVASPASVSENGLQKGLWSAVGEADEKKTKETFDERTQIVTMSRSEMAALRSSLPSRRKYKGMKLAEKMGIKSEENDGQNAIQIGDVRFVQDSSAVGNSSSLHGTTNSKWSKTWRFKQASRSNKSLETVSCTLM</sequence>
<evidence type="ECO:0000313" key="2">
    <source>
        <dbReference type="Proteomes" id="UP000232323"/>
    </source>
</evidence>
<accession>A0A250WPF2</accession>
<dbReference type="InterPro" id="IPR009057">
    <property type="entry name" value="Homeodomain-like_sf"/>
</dbReference>
<dbReference type="SUPFAM" id="SSF46689">
    <property type="entry name" value="Homeodomain-like"/>
    <property type="match status" value="1"/>
</dbReference>
<name>A0A250WPF2_9CHLO</name>
<dbReference type="OrthoDB" id="514822at2759"/>
<comment type="caution">
    <text evidence="1">The sequence shown here is derived from an EMBL/GenBank/DDBJ whole genome shotgun (WGS) entry which is preliminary data.</text>
</comment>
<organism evidence="1 2">
    <name type="scientific">Chlamydomonas eustigma</name>
    <dbReference type="NCBI Taxonomy" id="1157962"/>
    <lineage>
        <taxon>Eukaryota</taxon>
        <taxon>Viridiplantae</taxon>
        <taxon>Chlorophyta</taxon>
        <taxon>core chlorophytes</taxon>
        <taxon>Chlorophyceae</taxon>
        <taxon>CS clade</taxon>
        <taxon>Chlamydomonadales</taxon>
        <taxon>Chlamydomonadaceae</taxon>
        <taxon>Chlamydomonas</taxon>
    </lineage>
</organism>